<dbReference type="SUPFAM" id="SSF90112">
    <property type="entry name" value="Neurotransmitter-gated ion-channel transmembrane pore"/>
    <property type="match status" value="1"/>
</dbReference>
<keyword evidence="1" id="KW-1133">Transmembrane helix</keyword>
<evidence type="ECO:0000313" key="3">
    <source>
        <dbReference type="EMBL" id="WAR10319.1"/>
    </source>
</evidence>
<dbReference type="Proteomes" id="UP001164746">
    <property type="component" value="Chromosome 7"/>
</dbReference>
<dbReference type="InterPro" id="IPR006201">
    <property type="entry name" value="Neur_channel"/>
</dbReference>
<feature type="transmembrane region" description="Helical" evidence="1">
    <location>
        <begin position="88"/>
        <end position="111"/>
    </location>
</feature>
<sequence length="228" mass="25077">MEWEDSRLAYTKASYDDIERRRTDFYNLNVMMPVIVTSLLVALTFIVPFESGEKLSYVLTVFLALAVLLTITSDALPPTSITVSVLGLYLGVITVLAAVGILLTVLLQLMYHTEGRPKLTGVHGCVLAVTRFAARVVCSTKQELLTSRVRTQKVVPLSQTDLKKASPAKNDEETMSLGRDTDLADISWSEIAIIWDRFLFVIFMAVTVIMNISFIIALVAGGNSDQAA</sequence>
<feature type="transmembrane region" description="Helical" evidence="1">
    <location>
        <begin position="198"/>
        <end position="220"/>
    </location>
</feature>
<keyword evidence="4" id="KW-1185">Reference proteome</keyword>
<proteinExistence type="predicted"/>
<keyword evidence="1" id="KW-0812">Transmembrane</keyword>
<dbReference type="Gene3D" id="1.20.58.390">
    <property type="entry name" value="Neurotransmitter-gated ion-channel transmembrane domain"/>
    <property type="match status" value="1"/>
</dbReference>
<dbReference type="CDD" id="cd19051">
    <property type="entry name" value="LGIC_TM_cation"/>
    <property type="match status" value="1"/>
</dbReference>
<evidence type="ECO:0000256" key="1">
    <source>
        <dbReference type="SAM" id="Phobius"/>
    </source>
</evidence>
<evidence type="ECO:0000313" key="4">
    <source>
        <dbReference type="Proteomes" id="UP001164746"/>
    </source>
</evidence>
<feature type="domain" description="Neurotransmitter-gated ion-channel transmembrane" evidence="2">
    <location>
        <begin position="31"/>
        <end position="113"/>
    </location>
</feature>
<accession>A0ABY7EMJ2</accession>
<organism evidence="3 4">
    <name type="scientific">Mya arenaria</name>
    <name type="common">Soft-shell clam</name>
    <dbReference type="NCBI Taxonomy" id="6604"/>
    <lineage>
        <taxon>Eukaryota</taxon>
        <taxon>Metazoa</taxon>
        <taxon>Spiralia</taxon>
        <taxon>Lophotrochozoa</taxon>
        <taxon>Mollusca</taxon>
        <taxon>Bivalvia</taxon>
        <taxon>Autobranchia</taxon>
        <taxon>Heteroconchia</taxon>
        <taxon>Euheterodonta</taxon>
        <taxon>Imparidentia</taxon>
        <taxon>Neoheterodontei</taxon>
        <taxon>Myida</taxon>
        <taxon>Myoidea</taxon>
        <taxon>Myidae</taxon>
        <taxon>Mya</taxon>
    </lineage>
</organism>
<keyword evidence="1" id="KW-0472">Membrane</keyword>
<dbReference type="PANTHER" id="PTHR18945">
    <property type="entry name" value="NEUROTRANSMITTER GATED ION CHANNEL"/>
    <property type="match status" value="1"/>
</dbReference>
<dbReference type="Pfam" id="PF02932">
    <property type="entry name" value="Neur_chan_memb"/>
    <property type="match status" value="1"/>
</dbReference>
<feature type="transmembrane region" description="Helical" evidence="1">
    <location>
        <begin position="56"/>
        <end position="76"/>
    </location>
</feature>
<gene>
    <name evidence="3" type="ORF">MAR_035395</name>
</gene>
<protein>
    <submittedName>
        <fullName evidence="3">ACH10-like protein</fullName>
    </submittedName>
</protein>
<evidence type="ECO:0000259" key="2">
    <source>
        <dbReference type="Pfam" id="PF02932"/>
    </source>
</evidence>
<dbReference type="EMBL" id="CP111018">
    <property type="protein sequence ID" value="WAR10319.1"/>
    <property type="molecule type" value="Genomic_DNA"/>
</dbReference>
<dbReference type="InterPro" id="IPR036719">
    <property type="entry name" value="Neuro-gated_channel_TM_sf"/>
</dbReference>
<name>A0ABY7EMJ2_MYAAR</name>
<dbReference type="InterPro" id="IPR038050">
    <property type="entry name" value="Neuro_actylchol_rec"/>
</dbReference>
<dbReference type="InterPro" id="IPR006029">
    <property type="entry name" value="Neurotrans-gated_channel_TM"/>
</dbReference>
<reference evidence="3" key="1">
    <citation type="submission" date="2022-11" db="EMBL/GenBank/DDBJ databases">
        <title>Centuries of genome instability and evolution in soft-shell clam transmissible cancer (bioRxiv).</title>
        <authorList>
            <person name="Hart S.F.M."/>
            <person name="Yonemitsu M.A."/>
            <person name="Giersch R.M."/>
            <person name="Beal B.F."/>
            <person name="Arriagada G."/>
            <person name="Davis B.W."/>
            <person name="Ostrander E.A."/>
            <person name="Goff S.P."/>
            <person name="Metzger M.J."/>
        </authorList>
    </citation>
    <scope>NUCLEOTIDE SEQUENCE</scope>
    <source>
        <strain evidence="3">MELC-2E11</strain>
        <tissue evidence="3">Siphon/mantle</tissue>
    </source>
</reference>
<feature type="transmembrane region" description="Helical" evidence="1">
    <location>
        <begin position="30"/>
        <end position="49"/>
    </location>
</feature>